<accession>A0A6J5MRN3</accession>
<proteinExistence type="predicted"/>
<gene>
    <name evidence="1" type="ORF">UFOVP556_3</name>
</gene>
<reference evidence="1" key="1">
    <citation type="submission" date="2020-04" db="EMBL/GenBank/DDBJ databases">
        <authorList>
            <person name="Chiriac C."/>
            <person name="Salcher M."/>
            <person name="Ghai R."/>
            <person name="Kavagutti S V."/>
        </authorList>
    </citation>
    <scope>NUCLEOTIDE SEQUENCE</scope>
</reference>
<sequence length="160" mass="17288">MTATASIEIVGAKEAIKALGKIDKDLRKQFNADAKQIAQPLVSLAASRYPDTPLSGMNRKWVQGNKTLFPYTKAKAVKGLKVKFSTRRNDANVIYVTQSDAGAVVLETAGRGKTTLLSENLAARTSRILWPAADQSLPAIQAELRALVLRVISIVNKGIN</sequence>
<evidence type="ECO:0000313" key="1">
    <source>
        <dbReference type="EMBL" id="CAB4149484.1"/>
    </source>
</evidence>
<name>A0A6J5MRN3_9CAUD</name>
<dbReference type="EMBL" id="LR796530">
    <property type="protein sequence ID" value="CAB4149484.1"/>
    <property type="molecule type" value="Genomic_DNA"/>
</dbReference>
<protein>
    <submittedName>
        <fullName evidence="1">Uncharacterized protein</fullName>
    </submittedName>
</protein>
<organism evidence="1">
    <name type="scientific">uncultured Caudovirales phage</name>
    <dbReference type="NCBI Taxonomy" id="2100421"/>
    <lineage>
        <taxon>Viruses</taxon>
        <taxon>Duplodnaviria</taxon>
        <taxon>Heunggongvirae</taxon>
        <taxon>Uroviricota</taxon>
        <taxon>Caudoviricetes</taxon>
        <taxon>Peduoviridae</taxon>
        <taxon>Maltschvirus</taxon>
        <taxon>Maltschvirus maltsch</taxon>
    </lineage>
</organism>